<dbReference type="Pfam" id="PF08843">
    <property type="entry name" value="AbiEii"/>
    <property type="match status" value="1"/>
</dbReference>
<evidence type="ECO:0000313" key="1">
    <source>
        <dbReference type="EMBL" id="SDX01636.1"/>
    </source>
</evidence>
<name>A0A8X8ICW7_9BACT</name>
<comment type="caution">
    <text evidence="1">The sequence shown here is derived from an EMBL/GenBank/DDBJ whole genome shotgun (WGS) entry which is preliminary data.</text>
</comment>
<keyword evidence="1" id="KW-0808">Transferase</keyword>
<dbReference type="EMBL" id="FNNO01000008">
    <property type="protein sequence ID" value="SDX01636.1"/>
    <property type="molecule type" value="Genomic_DNA"/>
</dbReference>
<dbReference type="RefSeq" id="WP_092723874.1">
    <property type="nucleotide sequence ID" value="NZ_FNNO01000008.1"/>
</dbReference>
<evidence type="ECO:0000313" key="2">
    <source>
        <dbReference type="Proteomes" id="UP000198711"/>
    </source>
</evidence>
<protein>
    <submittedName>
        <fullName evidence="1">Nucleotidyl transferase AbiEii toxin, Type IV TA system</fullName>
    </submittedName>
</protein>
<sequence length="405" mass="46692">MIQFLQFTEENRRQLIAQVSTITDGMRVQAIEKDWWVTLVLKALFSLPMREHFIFKGGTSLSKGWQLIDRFSEDIDIALSPKAFGREYRPAPSHSYVKTLKREGCTYTSSVIKDALHKSLIEMGVPSNMITVEAEAVRDDMRDKDPQTLYVRFLSLYEPSGYIVEPVKIEFGVRALREPFSTVKIQSILGRETLSPTYSEESFEVPAVEPRKTFMEKMMLLHEKYLLGIKPDAGERQSRHLYDLFSLSRKGIADQVLDDEELYSALQTHRQHYVRLKGIDYSTMHLTGLAFIPPFELLEQFRRDYEKMRPEMIFGDVPDFDTMLSGLRELNLLLIAKKQKRTVDDIIAKAIELIANQEGQFLVSHVIYKVEAGQPLGPLNTAAQFRVEFIQEGTEYVVHRIIQIS</sequence>
<dbReference type="Gene3D" id="3.10.450.620">
    <property type="entry name" value="JHP933, nucleotidyltransferase-like core domain"/>
    <property type="match status" value="1"/>
</dbReference>
<organism evidence="1 2">
    <name type="scientific">Hydrobacter penzbergensis</name>
    <dbReference type="NCBI Taxonomy" id="1235997"/>
    <lineage>
        <taxon>Bacteria</taxon>
        <taxon>Pseudomonadati</taxon>
        <taxon>Bacteroidota</taxon>
        <taxon>Chitinophagia</taxon>
        <taxon>Chitinophagales</taxon>
        <taxon>Chitinophagaceae</taxon>
        <taxon>Hydrobacter</taxon>
    </lineage>
</organism>
<dbReference type="Proteomes" id="UP000198711">
    <property type="component" value="Unassembled WGS sequence"/>
</dbReference>
<dbReference type="GO" id="GO:0016740">
    <property type="term" value="F:transferase activity"/>
    <property type="evidence" value="ECO:0007669"/>
    <property type="project" value="UniProtKB-KW"/>
</dbReference>
<dbReference type="AlphaFoldDB" id="A0A8X8ICW7"/>
<accession>A0A8X8ICW7</accession>
<gene>
    <name evidence="1" type="ORF">SAMN05444410_10842</name>
</gene>
<dbReference type="InterPro" id="IPR014942">
    <property type="entry name" value="AbiEii"/>
</dbReference>
<keyword evidence="2" id="KW-1185">Reference proteome</keyword>
<proteinExistence type="predicted"/>
<reference evidence="1 2" key="1">
    <citation type="submission" date="2016-10" db="EMBL/GenBank/DDBJ databases">
        <authorList>
            <person name="Varghese N."/>
            <person name="Submissions S."/>
        </authorList>
    </citation>
    <scope>NUCLEOTIDE SEQUENCE [LARGE SCALE GENOMIC DNA]</scope>
    <source>
        <strain evidence="1 2">DSM 25353</strain>
    </source>
</reference>